<dbReference type="AlphaFoldDB" id="A0A1H6LWN2"/>
<dbReference type="GO" id="GO:0005524">
    <property type="term" value="F:ATP binding"/>
    <property type="evidence" value="ECO:0007669"/>
    <property type="project" value="UniProtKB-KW"/>
</dbReference>
<dbReference type="PANTHER" id="PTHR42945:SF9">
    <property type="entry name" value="HISTIDINE BIOSYNTHESIS BIFUNCTIONAL PROTEIN HISIE"/>
    <property type="match status" value="1"/>
</dbReference>
<dbReference type="SUPFAM" id="SSF101386">
    <property type="entry name" value="all-alpha NTP pyrophosphatases"/>
    <property type="match status" value="1"/>
</dbReference>
<dbReference type="FunFam" id="1.10.287.1080:FF:000002">
    <property type="entry name" value="Histidine biosynthesis bifunctional protein HisIE"/>
    <property type="match status" value="1"/>
</dbReference>
<evidence type="ECO:0000313" key="14">
    <source>
        <dbReference type="Proteomes" id="UP000198988"/>
    </source>
</evidence>
<dbReference type="GO" id="GO:0000105">
    <property type="term" value="P:L-histidine biosynthetic process"/>
    <property type="evidence" value="ECO:0007669"/>
    <property type="project" value="UniProtKB-UniRule"/>
</dbReference>
<dbReference type="InterPro" id="IPR008179">
    <property type="entry name" value="HisE"/>
</dbReference>
<name>A0A1H6LWN2_9GAMM</name>
<dbReference type="Gene3D" id="1.10.287.1080">
    <property type="entry name" value="MazG-like"/>
    <property type="match status" value="1"/>
</dbReference>
<comment type="similarity">
    <text evidence="10">Belongs to the PRA-PH family.</text>
</comment>
<dbReference type="NCBIfam" id="NF001611">
    <property type="entry name" value="PRK00400.1-3"/>
    <property type="match status" value="1"/>
</dbReference>
<dbReference type="Proteomes" id="UP000198559">
    <property type="component" value="Unassembled WGS sequence"/>
</dbReference>
<dbReference type="UniPathway" id="UPA00031">
    <property type="reaction ID" value="UER00007"/>
</dbReference>
<dbReference type="NCBIfam" id="TIGR03188">
    <property type="entry name" value="histidine_hisI"/>
    <property type="match status" value="1"/>
</dbReference>
<dbReference type="EMBL" id="CDSC02000039">
    <property type="protein sequence ID" value="SEH60911.1"/>
    <property type="molecule type" value="Genomic_DNA"/>
</dbReference>
<evidence type="ECO:0000256" key="4">
    <source>
        <dbReference type="ARBA" id="ARBA00022490"/>
    </source>
</evidence>
<evidence type="ECO:0000256" key="8">
    <source>
        <dbReference type="ARBA" id="ARBA00022840"/>
    </source>
</evidence>
<accession>A0A1H6LWN2</accession>
<evidence type="ECO:0000256" key="10">
    <source>
        <dbReference type="HAMAP-Rule" id="MF_01020"/>
    </source>
</evidence>
<proteinExistence type="inferred from homology"/>
<keyword evidence="5 10" id="KW-0028">Amino-acid biosynthesis</keyword>
<reference evidence="13 14" key="1">
    <citation type="submission" date="2016-06" db="EMBL/GenBank/DDBJ databases">
        <authorList>
            <person name="Petersen J."/>
            <person name="Sayavedra L."/>
        </authorList>
    </citation>
    <scope>NUCLEOTIDE SEQUENCE [LARGE SCALE GENOMIC DNA]</scope>
    <source>
        <strain evidence="14">BazSymA</strain>
        <strain evidence="13">BazSymB</strain>
    </source>
</reference>
<dbReference type="EC" id="3.6.1.31" evidence="10"/>
<evidence type="ECO:0000256" key="1">
    <source>
        <dbReference type="ARBA" id="ARBA00001460"/>
    </source>
</evidence>
<dbReference type="Pfam" id="PF01503">
    <property type="entry name" value="PRA-PH"/>
    <property type="match status" value="1"/>
</dbReference>
<evidence type="ECO:0000256" key="2">
    <source>
        <dbReference type="ARBA" id="ARBA00004496"/>
    </source>
</evidence>
<keyword evidence="9 10" id="KW-0368">Histidine biosynthesis</keyword>
<dbReference type="CDD" id="cd11534">
    <property type="entry name" value="NTP-PPase_HisIE_like"/>
    <property type="match status" value="1"/>
</dbReference>
<sequence>MMFMSDILKQLEKVLEQRKHSGADESYVASLYSKGLDEILKKIGEESAEVIMAAKDGEKEKIIYEVADLWFHTLVLLRHEDIEIAKIEEELSKRFSLSGLKEKANRNQ</sequence>
<comment type="pathway">
    <text evidence="3 10">Amino-acid biosynthesis; L-histidine biosynthesis; L-histidine from 5-phospho-alpha-D-ribose 1-diphosphate: step 2/9.</text>
</comment>
<dbReference type="PANTHER" id="PTHR42945">
    <property type="entry name" value="HISTIDINE BIOSYNTHESIS BIFUNCTIONAL PROTEIN"/>
    <property type="match status" value="1"/>
</dbReference>
<dbReference type="STRING" id="235205.BAZSYMB_SCAFFOLD00039_3"/>
<keyword evidence="4 10" id="KW-0963">Cytoplasm</keyword>
<keyword evidence="7 10" id="KW-0378">Hydrolase</keyword>
<evidence type="ECO:0000256" key="3">
    <source>
        <dbReference type="ARBA" id="ARBA00005204"/>
    </source>
</evidence>
<organism evidence="12 13">
    <name type="scientific">Bathymodiolus azoricus thioautotrophic gill symbiont</name>
    <dbReference type="NCBI Taxonomy" id="235205"/>
    <lineage>
        <taxon>Bacteria</taxon>
        <taxon>Pseudomonadati</taxon>
        <taxon>Pseudomonadota</taxon>
        <taxon>Gammaproteobacteria</taxon>
        <taxon>sulfur-oxidizing symbionts</taxon>
    </lineage>
</organism>
<dbReference type="Proteomes" id="UP000198988">
    <property type="component" value="Unassembled WGS sequence"/>
</dbReference>
<dbReference type="InterPro" id="IPR021130">
    <property type="entry name" value="PRib-ATP_PPHydrolase-like"/>
</dbReference>
<comment type="subcellular location">
    <subcellularLocation>
        <location evidence="2 10">Cytoplasm</location>
    </subcellularLocation>
</comment>
<protein>
    <recommendedName>
        <fullName evidence="10">Phosphoribosyl-ATP pyrophosphatase</fullName>
        <shortName evidence="10">PRA-PH</shortName>
        <ecNumber evidence="10">3.6.1.31</ecNumber>
    </recommendedName>
</protein>
<gene>
    <name evidence="10" type="primary">hisE</name>
    <name evidence="11" type="ORF">BAZSYMA_ACONTIG03682_3</name>
    <name evidence="12" type="ORF">BAZSYMB_SCAFFOLD00039_3</name>
</gene>
<dbReference type="GO" id="GO:0004636">
    <property type="term" value="F:phosphoribosyl-ATP diphosphatase activity"/>
    <property type="evidence" value="ECO:0007669"/>
    <property type="project" value="UniProtKB-UniRule"/>
</dbReference>
<evidence type="ECO:0000256" key="9">
    <source>
        <dbReference type="ARBA" id="ARBA00023102"/>
    </source>
</evidence>
<comment type="catalytic activity">
    <reaction evidence="1 10">
        <text>1-(5-phospho-beta-D-ribosyl)-ATP + H2O = 1-(5-phospho-beta-D-ribosyl)-5'-AMP + diphosphate + H(+)</text>
        <dbReference type="Rhea" id="RHEA:22828"/>
        <dbReference type="ChEBI" id="CHEBI:15377"/>
        <dbReference type="ChEBI" id="CHEBI:15378"/>
        <dbReference type="ChEBI" id="CHEBI:33019"/>
        <dbReference type="ChEBI" id="CHEBI:59457"/>
        <dbReference type="ChEBI" id="CHEBI:73183"/>
        <dbReference type="EC" id="3.6.1.31"/>
    </reaction>
</comment>
<reference evidence="12" key="2">
    <citation type="submission" date="2016-06" db="EMBL/GenBank/DDBJ databases">
        <authorList>
            <person name="Olsen C.W."/>
            <person name="Carey S."/>
            <person name="Hinshaw L."/>
            <person name="Karasin A.I."/>
        </authorList>
    </citation>
    <scope>NUCLEOTIDE SEQUENCE [LARGE SCALE GENOMIC DNA]</scope>
    <source>
        <strain evidence="11">BazSymA</strain>
        <strain evidence="12">BazSymB</strain>
    </source>
</reference>
<evidence type="ECO:0000313" key="12">
    <source>
        <dbReference type="EMBL" id="SEH89472.1"/>
    </source>
</evidence>
<dbReference type="HAMAP" id="MF_01020">
    <property type="entry name" value="HisE"/>
    <property type="match status" value="1"/>
</dbReference>
<evidence type="ECO:0000313" key="11">
    <source>
        <dbReference type="EMBL" id="SEH60911.1"/>
    </source>
</evidence>
<evidence type="ECO:0000256" key="6">
    <source>
        <dbReference type="ARBA" id="ARBA00022741"/>
    </source>
</evidence>
<dbReference type="GO" id="GO:0005737">
    <property type="term" value="C:cytoplasm"/>
    <property type="evidence" value="ECO:0007669"/>
    <property type="project" value="UniProtKB-SubCell"/>
</dbReference>
<evidence type="ECO:0000256" key="7">
    <source>
        <dbReference type="ARBA" id="ARBA00022801"/>
    </source>
</evidence>
<evidence type="ECO:0000313" key="13">
    <source>
        <dbReference type="Proteomes" id="UP000198559"/>
    </source>
</evidence>
<evidence type="ECO:0000256" key="5">
    <source>
        <dbReference type="ARBA" id="ARBA00022605"/>
    </source>
</evidence>
<keyword evidence="8 10" id="KW-0067">ATP-binding</keyword>
<keyword evidence="6 10" id="KW-0547">Nucleotide-binding</keyword>
<dbReference type="EMBL" id="CVUD02000220">
    <property type="protein sequence ID" value="SEH89472.1"/>
    <property type="molecule type" value="Genomic_DNA"/>
</dbReference>